<dbReference type="KEGG" id="vg:80541333"/>
<dbReference type="Proteomes" id="UP001162233">
    <property type="component" value="Segment"/>
</dbReference>
<reference evidence="1" key="1">
    <citation type="journal article" date="2019" name="Viruses">
        <title>A Novel Alphabaculovirus from the Soybean Looper, Chrysodeixis includens, that Produces Tetrahedral Occlusion Bodies and Encodes Two Copies of he65.</title>
        <authorList>
            <person name="Harrison R.L."/>
            <person name="Rowley D.L."/>
            <person name="Popham H.J.R."/>
        </authorList>
    </citation>
    <scope>NUCLEOTIDE SEQUENCE</scope>
    <source>
        <strain evidence="1">ChinNPV-1</strain>
    </source>
</reference>
<keyword evidence="2" id="KW-1185">Reference proteome</keyword>
<accession>A0A5B8YRG1</accession>
<dbReference type="EMBL" id="MK746083">
    <property type="protein sequence ID" value="QED40647.1"/>
    <property type="molecule type" value="Genomic_DNA"/>
</dbReference>
<protein>
    <submittedName>
        <fullName evidence="1">Uncharacterized protein</fullName>
    </submittedName>
</protein>
<evidence type="ECO:0000313" key="1">
    <source>
        <dbReference type="EMBL" id="QED40647.1"/>
    </source>
</evidence>
<proteinExistence type="predicted"/>
<organism evidence="1 2">
    <name type="scientific">Chrysodeixis includens nucleopolyhedrovirus</name>
    <dbReference type="NCBI Taxonomy" id="1207438"/>
    <lineage>
        <taxon>Viruses</taxon>
        <taxon>Viruses incertae sedis</taxon>
        <taxon>Naldaviricetes</taxon>
        <taxon>Lefavirales</taxon>
        <taxon>Baculoviridae</taxon>
        <taxon>Alphabaculovirus</taxon>
        <taxon>Alphabaculovirus chrincludentis</taxon>
        <taxon>Alphabaculovirus alterchrincludentis</taxon>
    </lineage>
</organism>
<name>A0A5B8YRG1_9ABAC</name>
<dbReference type="GeneID" id="80541333"/>
<dbReference type="RefSeq" id="YP_010802563.1">
    <property type="nucleotide sequence ID" value="NC_077025.1"/>
</dbReference>
<evidence type="ECO:0000313" key="2">
    <source>
        <dbReference type="Proteomes" id="UP001162233"/>
    </source>
</evidence>
<sequence length="184" mass="21688">MSTLRNKCLLRSLEMIENNKYRRVAVTDLKKISEAFKILQDSNQALTKNMQRLTSYYAEKYKLKLHQMQTLVVKKNRELRNLHKRLEEKGRKTVFVVRQENTIRFFTSLNAFNKYMRQQATLNAQNVKILLCRNVIDVKRDQSVCIALAKAKYENFVSIENKSIVFAESADADTFEQDIKQMLN</sequence>